<dbReference type="NCBIfam" id="TIGR01550">
    <property type="entry name" value="DOC_P1"/>
    <property type="match status" value="1"/>
</dbReference>
<keyword evidence="2" id="KW-1185">Reference proteome</keyword>
<proteinExistence type="predicted"/>
<accession>A0A2Z5IQQ0</accession>
<protein>
    <recommendedName>
        <fullName evidence="3">Fido domain-containing protein</fullName>
    </recommendedName>
</protein>
<dbReference type="InterPro" id="IPR006440">
    <property type="entry name" value="Doc"/>
</dbReference>
<organism evidence="1 2">
    <name type="scientific">[Mycoplasma] phocae</name>
    <dbReference type="NCBI Taxonomy" id="142651"/>
    <lineage>
        <taxon>Bacteria</taxon>
        <taxon>Bacillati</taxon>
        <taxon>Mycoplasmatota</taxon>
        <taxon>Mycoplasmoidales</taxon>
        <taxon>Metamycoplasmataceae</taxon>
        <taxon>Metamycoplasma</taxon>
    </lineage>
</organism>
<dbReference type="OrthoDB" id="399121at2"/>
<evidence type="ECO:0000313" key="2">
    <source>
        <dbReference type="Proteomes" id="UP000252477"/>
    </source>
</evidence>
<name>A0A2Z5IQQ0_9BACT</name>
<dbReference type="GO" id="GO:0016301">
    <property type="term" value="F:kinase activity"/>
    <property type="evidence" value="ECO:0007669"/>
    <property type="project" value="InterPro"/>
</dbReference>
<evidence type="ECO:0000313" key="1">
    <source>
        <dbReference type="EMBL" id="AXE60834.1"/>
    </source>
</evidence>
<reference evidence="1 2" key="1">
    <citation type="submission" date="2018-05" db="EMBL/GenBank/DDBJ databases">
        <title>Annotation of the Mycoplasma phocidae genome.</title>
        <authorList>
            <person name="Brown D.R."/>
            <person name="Kutish G.F."/>
            <person name="Frasca S.Jr."/>
        </authorList>
    </citation>
    <scope>NUCLEOTIDE SEQUENCE [LARGE SCALE GENOMIC DNA]</scope>
    <source>
        <strain evidence="1 2">105</strain>
    </source>
</reference>
<dbReference type="AlphaFoldDB" id="A0A2Z5IQQ0"/>
<dbReference type="KEGG" id="mpho:DA803_01880"/>
<dbReference type="RefSeq" id="WP_114190940.1">
    <property type="nucleotide sequence ID" value="NZ_CP029295.1"/>
</dbReference>
<gene>
    <name evidence="1" type="ORF">DA803_01880</name>
</gene>
<dbReference type="Proteomes" id="UP000252477">
    <property type="component" value="Chromosome"/>
</dbReference>
<evidence type="ECO:0008006" key="3">
    <source>
        <dbReference type="Google" id="ProtNLM"/>
    </source>
</evidence>
<sequence length="211" mass="25661">MKTISLIISEYDNKNLDRFIRQYSSEQMIYVNDKWYIKNNDGLEEINFRIKILDFKSISKTTFLNWIEKIILKSIEKAKEATNNVEYPGDFILVNENYQVIDRVESLLLRYQYQENWSIIDYYIDLFLFILEAHLFKNGNKRFAFSLLRNLMVSSGFYLRWSNETYLKKHHLLMIQFIKRLYVWISVCQIDRHLMRLLQHMSKQMKVAKII</sequence>
<dbReference type="EMBL" id="CP029295">
    <property type="protein sequence ID" value="AXE60834.1"/>
    <property type="molecule type" value="Genomic_DNA"/>
</dbReference>